<accession>A0A848MNM5</accession>
<protein>
    <submittedName>
        <fullName evidence="2">Type II secretion system protein</fullName>
    </submittedName>
</protein>
<dbReference type="Pfam" id="PF07963">
    <property type="entry name" value="N_methyl"/>
    <property type="match status" value="1"/>
</dbReference>
<dbReference type="AlphaFoldDB" id="A0A848MNM5"/>
<comment type="caution">
    <text evidence="2">The sequence shown here is derived from an EMBL/GenBank/DDBJ whole genome shotgun (WGS) entry which is preliminary data.</text>
</comment>
<sequence>MSGAQKGFTLIEMMVTLALLATLAAAALPTVEKYSQRKKEQELQLALRQIRTAIDRYYQVAQEGRLGSEKAIDDSGYPKELSLLEKGVVDVTSPHGAKIYFLRRIPRDPMCDCEGRSNEETWRIRSSKSEPGNYDRGKDVYDVASGSTQTGLNGVPYAQW</sequence>
<evidence type="ECO:0000256" key="1">
    <source>
        <dbReference type="ARBA" id="ARBA00004167"/>
    </source>
</evidence>
<dbReference type="EMBL" id="JAADJU010000014">
    <property type="protein sequence ID" value="NMP29385.1"/>
    <property type="molecule type" value="Genomic_DNA"/>
</dbReference>
<dbReference type="PANTHER" id="PTHR30093:SF47">
    <property type="entry name" value="TYPE IV PILUS NON-CORE MINOR PILIN PILE"/>
    <property type="match status" value="1"/>
</dbReference>
<dbReference type="InterPro" id="IPR012902">
    <property type="entry name" value="N_methyl_site"/>
</dbReference>
<dbReference type="PROSITE" id="PS00409">
    <property type="entry name" value="PROKAR_NTER_METHYL"/>
    <property type="match status" value="1"/>
</dbReference>
<reference evidence="2 3" key="2">
    <citation type="submission" date="2020-06" db="EMBL/GenBank/DDBJ databases">
        <title>Polyphasic characterization of a Rahnella strain isolated from tree sap.</title>
        <authorList>
            <person name="Kim I.S."/>
        </authorList>
    </citation>
    <scope>NUCLEOTIDE SEQUENCE [LARGE SCALE GENOMIC DNA]</scope>
    <source>
        <strain evidence="2 3">SAP-1</strain>
    </source>
</reference>
<dbReference type="SUPFAM" id="SSF54523">
    <property type="entry name" value="Pili subunits"/>
    <property type="match status" value="1"/>
</dbReference>
<proteinExistence type="predicted"/>
<evidence type="ECO:0000313" key="3">
    <source>
        <dbReference type="Proteomes" id="UP000585363"/>
    </source>
</evidence>
<name>A0A848MNM5_9GAMM</name>
<dbReference type="Proteomes" id="UP000585363">
    <property type="component" value="Unassembled WGS sequence"/>
</dbReference>
<dbReference type="InterPro" id="IPR045584">
    <property type="entry name" value="Pilin-like"/>
</dbReference>
<dbReference type="Gene3D" id="3.30.700.10">
    <property type="entry name" value="Glycoprotein, Type 4 Pilin"/>
    <property type="match status" value="1"/>
</dbReference>
<organism evidence="2 3">
    <name type="scientific">Rouxiella aceris</name>
    <dbReference type="NCBI Taxonomy" id="2703884"/>
    <lineage>
        <taxon>Bacteria</taxon>
        <taxon>Pseudomonadati</taxon>
        <taxon>Pseudomonadota</taxon>
        <taxon>Gammaproteobacteria</taxon>
        <taxon>Enterobacterales</taxon>
        <taxon>Yersiniaceae</taxon>
        <taxon>Rouxiella</taxon>
    </lineage>
</organism>
<dbReference type="NCBIfam" id="TIGR02532">
    <property type="entry name" value="IV_pilin_GFxxxE"/>
    <property type="match status" value="1"/>
</dbReference>
<dbReference type="GO" id="GO:0016020">
    <property type="term" value="C:membrane"/>
    <property type="evidence" value="ECO:0007669"/>
    <property type="project" value="UniProtKB-SubCell"/>
</dbReference>
<dbReference type="PANTHER" id="PTHR30093">
    <property type="entry name" value="GENERAL SECRETION PATHWAY PROTEIN G"/>
    <property type="match status" value="1"/>
</dbReference>
<gene>
    <name evidence="2" type="ORF">GW590_21300</name>
</gene>
<reference evidence="2 3" key="1">
    <citation type="submission" date="2020-01" db="EMBL/GenBank/DDBJ databases">
        <authorList>
            <person name="Lee S.D."/>
        </authorList>
    </citation>
    <scope>NUCLEOTIDE SEQUENCE [LARGE SCALE GENOMIC DNA]</scope>
    <source>
        <strain evidence="2 3">SAP-1</strain>
    </source>
</reference>
<keyword evidence="3" id="KW-1185">Reference proteome</keyword>
<dbReference type="RefSeq" id="WP_169405099.1">
    <property type="nucleotide sequence ID" value="NZ_JAADJU010000014.1"/>
</dbReference>
<evidence type="ECO:0000313" key="2">
    <source>
        <dbReference type="EMBL" id="NMP29385.1"/>
    </source>
</evidence>
<comment type="subcellular location">
    <subcellularLocation>
        <location evidence="1">Membrane</location>
        <topology evidence="1">Single-pass membrane protein</topology>
    </subcellularLocation>
</comment>